<evidence type="ECO:0000313" key="1">
    <source>
        <dbReference type="EMBL" id="KAF3450073.1"/>
    </source>
</evidence>
<proteinExistence type="predicted"/>
<dbReference type="EMBL" id="VOIH02000003">
    <property type="protein sequence ID" value="KAF3450073.1"/>
    <property type="molecule type" value="Genomic_DNA"/>
</dbReference>
<dbReference type="PANTHER" id="PTHR31300:SF30">
    <property type="entry name" value="EMB|CAB81597.1"/>
    <property type="match status" value="1"/>
</dbReference>
<gene>
    <name evidence="1" type="ORF">FNV43_RR06152</name>
</gene>
<organism evidence="1 2">
    <name type="scientific">Rhamnella rubrinervis</name>
    <dbReference type="NCBI Taxonomy" id="2594499"/>
    <lineage>
        <taxon>Eukaryota</taxon>
        <taxon>Viridiplantae</taxon>
        <taxon>Streptophyta</taxon>
        <taxon>Embryophyta</taxon>
        <taxon>Tracheophyta</taxon>
        <taxon>Spermatophyta</taxon>
        <taxon>Magnoliopsida</taxon>
        <taxon>eudicotyledons</taxon>
        <taxon>Gunneridae</taxon>
        <taxon>Pentapetalae</taxon>
        <taxon>rosids</taxon>
        <taxon>fabids</taxon>
        <taxon>Rosales</taxon>
        <taxon>Rhamnaceae</taxon>
        <taxon>rhamnoid group</taxon>
        <taxon>Rhamneae</taxon>
        <taxon>Rhamnella</taxon>
    </lineage>
</organism>
<evidence type="ECO:0000313" key="2">
    <source>
        <dbReference type="Proteomes" id="UP000796880"/>
    </source>
</evidence>
<dbReference type="OrthoDB" id="1065010at2759"/>
<accession>A0A8K0HE12</accession>
<dbReference type="Pfam" id="PF04788">
    <property type="entry name" value="DUF620"/>
    <property type="match status" value="1"/>
</dbReference>
<dbReference type="Proteomes" id="UP000796880">
    <property type="component" value="Unassembled WGS sequence"/>
</dbReference>
<dbReference type="PANTHER" id="PTHR31300">
    <property type="entry name" value="LIPASE"/>
    <property type="match status" value="1"/>
</dbReference>
<dbReference type="InterPro" id="IPR006873">
    <property type="entry name" value="DUF620"/>
</dbReference>
<keyword evidence="2" id="KW-1185">Reference proteome</keyword>
<sequence>MRKFCSIYDNGLETVLEVPIPDEMFASTNKHTGLSWRRMKSWIKSQNSERSQSSSMTALFGSRSEDIKLLLDVVGAPLIALPISSDYQPINRNVKDLPIEISMAKYIVKQYVAAVVGGEKALNSIDSMYAMGKVMMETSEFCAGDGILNKKVVVKGKRLRSHSNGGGGSDGRWLGDRLLCTTLTLLVAHLAFSGASYSSLSQGLDPMSTAKLFDNSVCMGEKTIEEEDCFILKVEAEPSMLRAARSCSNVDIMRRTVKGYFSQRTGLLLQLEDSHLLRIKTTAANDSSVWETTTESLIQDYRMVDGINIAHGGRTRVSLFRLGKGLWRTRMEEVWEIEEVDFNMKGLSKDFFLPPADLNKEEEEGCDAVVVVRHRICLLKFHRLLLGLVLLE</sequence>
<protein>
    <submittedName>
        <fullName evidence="1">Uncharacterized protein</fullName>
    </submittedName>
</protein>
<reference evidence="1" key="1">
    <citation type="submission" date="2020-03" db="EMBL/GenBank/DDBJ databases">
        <title>A high-quality chromosome-level genome assembly of a woody plant with both climbing and erect habits, Rhamnella rubrinervis.</title>
        <authorList>
            <person name="Lu Z."/>
            <person name="Yang Y."/>
            <person name="Zhu X."/>
            <person name="Sun Y."/>
        </authorList>
    </citation>
    <scope>NUCLEOTIDE SEQUENCE</scope>
    <source>
        <strain evidence="1">BYM</strain>
        <tissue evidence="1">Leaf</tissue>
    </source>
</reference>
<dbReference type="AlphaFoldDB" id="A0A8K0HE12"/>
<comment type="caution">
    <text evidence="1">The sequence shown here is derived from an EMBL/GenBank/DDBJ whole genome shotgun (WGS) entry which is preliminary data.</text>
</comment>
<name>A0A8K0HE12_9ROSA</name>